<name>A0A1F7VBB5_9BACT</name>
<organism evidence="1 2">
    <name type="scientific">Candidatus Uhrbacteria bacterium RIFCSPLOWO2_02_FULL_49_11</name>
    <dbReference type="NCBI Taxonomy" id="1802409"/>
    <lineage>
        <taxon>Bacteria</taxon>
        <taxon>Candidatus Uhriibacteriota</taxon>
    </lineage>
</organism>
<evidence type="ECO:0000313" key="2">
    <source>
        <dbReference type="Proteomes" id="UP000178264"/>
    </source>
</evidence>
<comment type="caution">
    <text evidence="1">The sequence shown here is derived from an EMBL/GenBank/DDBJ whole genome shotgun (WGS) entry which is preliminary data.</text>
</comment>
<sequence>MMMAIEYKWLTDYSAGEKHKAPRQLDPCGSHTPFGIWLVKALNVGFSIFHESLAPCLLKEFKGFRRLSIVDSS</sequence>
<proteinExistence type="predicted"/>
<protein>
    <submittedName>
        <fullName evidence="1">Uncharacterized protein</fullName>
    </submittedName>
</protein>
<reference evidence="1 2" key="1">
    <citation type="journal article" date="2016" name="Nat. Commun.">
        <title>Thousands of microbial genomes shed light on interconnected biogeochemical processes in an aquifer system.</title>
        <authorList>
            <person name="Anantharaman K."/>
            <person name="Brown C.T."/>
            <person name="Hug L.A."/>
            <person name="Sharon I."/>
            <person name="Castelle C.J."/>
            <person name="Probst A.J."/>
            <person name="Thomas B.C."/>
            <person name="Singh A."/>
            <person name="Wilkins M.J."/>
            <person name="Karaoz U."/>
            <person name="Brodie E.L."/>
            <person name="Williams K.H."/>
            <person name="Hubbard S.S."/>
            <person name="Banfield J.F."/>
        </authorList>
    </citation>
    <scope>NUCLEOTIDE SEQUENCE [LARGE SCALE GENOMIC DNA]</scope>
</reference>
<evidence type="ECO:0000313" key="1">
    <source>
        <dbReference type="EMBL" id="OGL87832.1"/>
    </source>
</evidence>
<dbReference type="AlphaFoldDB" id="A0A1F7VBB5"/>
<dbReference type="EMBL" id="MGER01000052">
    <property type="protein sequence ID" value="OGL87832.1"/>
    <property type="molecule type" value="Genomic_DNA"/>
</dbReference>
<dbReference type="Proteomes" id="UP000178264">
    <property type="component" value="Unassembled WGS sequence"/>
</dbReference>
<gene>
    <name evidence="1" type="ORF">A3I42_00570</name>
</gene>
<accession>A0A1F7VBB5</accession>